<dbReference type="InParanoid" id="F4RPM8"/>
<dbReference type="AlphaFoldDB" id="F4RPM8"/>
<sequence>MADPNESTTHGLYLTGNFEIESKLSPENGWRVEYRTYATSIASGGAHRERLMSYDIQLKGYSQAQFKLEPGNIYFLRGSFFPSNTDETTKDILFFEASDRVLISSSENFSGNLVDSIAVTGVGIITAIDKFPEPITNGCIPNPADGEKIVTVVTVLHSDYNPTAKGPKQSTVEYRIPPTR</sequence>
<gene>
    <name evidence="1" type="ORF">MELLADRAFT_72098</name>
</gene>
<dbReference type="GeneID" id="18932012"/>
<name>F4RPM8_MELLP</name>
<reference evidence="2" key="1">
    <citation type="journal article" date="2011" name="Proc. Natl. Acad. Sci. U.S.A.">
        <title>Obligate biotrophy features unraveled by the genomic analysis of rust fungi.</title>
        <authorList>
            <person name="Duplessis S."/>
            <person name="Cuomo C.A."/>
            <person name="Lin Y.-C."/>
            <person name="Aerts A."/>
            <person name="Tisserant E."/>
            <person name="Veneault-Fourrey C."/>
            <person name="Joly D.L."/>
            <person name="Hacquard S."/>
            <person name="Amselem J."/>
            <person name="Cantarel B.L."/>
            <person name="Chiu R."/>
            <person name="Coutinho P.M."/>
            <person name="Feau N."/>
            <person name="Field M."/>
            <person name="Frey P."/>
            <person name="Gelhaye E."/>
            <person name="Goldberg J."/>
            <person name="Grabherr M.G."/>
            <person name="Kodira C.D."/>
            <person name="Kohler A."/>
            <person name="Kuees U."/>
            <person name="Lindquist E.A."/>
            <person name="Lucas S.M."/>
            <person name="Mago R."/>
            <person name="Mauceli E."/>
            <person name="Morin E."/>
            <person name="Murat C."/>
            <person name="Pangilinan J.L."/>
            <person name="Park R."/>
            <person name="Pearson M."/>
            <person name="Quesneville H."/>
            <person name="Rouhier N."/>
            <person name="Sakthikumar S."/>
            <person name="Salamov A.A."/>
            <person name="Schmutz J."/>
            <person name="Selles B."/>
            <person name="Shapiro H."/>
            <person name="Tanguay P."/>
            <person name="Tuskan G.A."/>
            <person name="Henrissat B."/>
            <person name="Van de Peer Y."/>
            <person name="Rouze P."/>
            <person name="Ellis J.G."/>
            <person name="Dodds P.N."/>
            <person name="Schein J.E."/>
            <person name="Zhong S."/>
            <person name="Hamelin R.C."/>
            <person name="Grigoriev I.V."/>
            <person name="Szabo L.J."/>
            <person name="Martin F."/>
        </authorList>
    </citation>
    <scope>NUCLEOTIDE SEQUENCE [LARGE SCALE GENOMIC DNA]</scope>
    <source>
        <strain evidence="2">98AG31 / pathotype 3-4-7</strain>
    </source>
</reference>
<keyword evidence="2" id="KW-1185">Reference proteome</keyword>
<dbReference type="EMBL" id="GL883112">
    <property type="protein sequence ID" value="EGG05564.1"/>
    <property type="molecule type" value="Genomic_DNA"/>
</dbReference>
<feature type="non-terminal residue" evidence="1">
    <location>
        <position position="180"/>
    </location>
</feature>
<dbReference type="Proteomes" id="UP000001072">
    <property type="component" value="Unassembled WGS sequence"/>
</dbReference>
<accession>F4RPM8</accession>
<proteinExistence type="predicted"/>
<dbReference type="KEGG" id="mlr:MELLADRAFT_72098"/>
<dbReference type="RefSeq" id="XP_007411053.1">
    <property type="nucleotide sequence ID" value="XM_007410991.1"/>
</dbReference>
<protein>
    <submittedName>
        <fullName evidence="1">Uncharacterized protein</fullName>
    </submittedName>
</protein>
<dbReference type="HOGENOM" id="CLU_1594911_0_0_1"/>
<evidence type="ECO:0000313" key="2">
    <source>
        <dbReference type="Proteomes" id="UP000001072"/>
    </source>
</evidence>
<dbReference type="VEuPathDB" id="FungiDB:MELLADRAFT_72098"/>
<organism evidence="2">
    <name type="scientific">Melampsora larici-populina (strain 98AG31 / pathotype 3-4-7)</name>
    <name type="common">Poplar leaf rust fungus</name>
    <dbReference type="NCBI Taxonomy" id="747676"/>
    <lineage>
        <taxon>Eukaryota</taxon>
        <taxon>Fungi</taxon>
        <taxon>Dikarya</taxon>
        <taxon>Basidiomycota</taxon>
        <taxon>Pucciniomycotina</taxon>
        <taxon>Pucciniomycetes</taxon>
        <taxon>Pucciniales</taxon>
        <taxon>Melampsoraceae</taxon>
        <taxon>Melampsora</taxon>
    </lineage>
</organism>
<evidence type="ECO:0000313" key="1">
    <source>
        <dbReference type="EMBL" id="EGG05564.1"/>
    </source>
</evidence>